<dbReference type="CDD" id="cd00408">
    <property type="entry name" value="DHDPS-like"/>
    <property type="match status" value="1"/>
</dbReference>
<feature type="active site" description="Schiff-base intermediate with substrate" evidence="4">
    <location>
        <position position="164"/>
    </location>
</feature>
<gene>
    <name evidence="6" type="ORF">BCUN_0027</name>
</gene>
<keyword evidence="7" id="KW-1185">Reference proteome</keyword>
<dbReference type="AlphaFoldDB" id="A0A087B3D4"/>
<evidence type="ECO:0000256" key="5">
    <source>
        <dbReference type="PIRSR" id="PIRSR001365-2"/>
    </source>
</evidence>
<keyword evidence="1 3" id="KW-0456">Lyase</keyword>
<dbReference type="STRING" id="1688.BCUN_0027"/>
<dbReference type="InterPro" id="IPR020625">
    <property type="entry name" value="Schiff_base-form_aldolases_AS"/>
</dbReference>
<proteinExistence type="inferred from homology"/>
<organism evidence="6 7">
    <name type="scientific">Bifidobacterium cuniculi</name>
    <dbReference type="NCBI Taxonomy" id="1688"/>
    <lineage>
        <taxon>Bacteria</taxon>
        <taxon>Bacillati</taxon>
        <taxon>Actinomycetota</taxon>
        <taxon>Actinomycetes</taxon>
        <taxon>Bifidobacteriales</taxon>
        <taxon>Bifidobacteriaceae</taxon>
        <taxon>Bifidobacterium</taxon>
    </lineage>
</organism>
<evidence type="ECO:0000313" key="6">
    <source>
        <dbReference type="EMBL" id="KFI65534.1"/>
    </source>
</evidence>
<accession>A0A087B3D4</accession>
<dbReference type="Gene3D" id="3.20.20.70">
    <property type="entry name" value="Aldolase class I"/>
    <property type="match status" value="1"/>
</dbReference>
<dbReference type="InterPro" id="IPR013785">
    <property type="entry name" value="Aldolase_TIM"/>
</dbReference>
<dbReference type="PANTHER" id="PTHR42849">
    <property type="entry name" value="N-ACETYLNEURAMINATE LYASE"/>
    <property type="match status" value="1"/>
</dbReference>
<dbReference type="GO" id="GO:0005829">
    <property type="term" value="C:cytosol"/>
    <property type="evidence" value="ECO:0007669"/>
    <property type="project" value="TreeGrafter"/>
</dbReference>
<comment type="caution">
    <text evidence="6">The sequence shown here is derived from an EMBL/GenBank/DDBJ whole genome shotgun (WGS) entry which is preliminary data.</text>
</comment>
<feature type="active site" description="Proton donor/acceptor" evidence="4">
    <location>
        <position position="136"/>
    </location>
</feature>
<dbReference type="PRINTS" id="PR00146">
    <property type="entry name" value="DHPICSNTHASE"/>
</dbReference>
<dbReference type="SUPFAM" id="SSF51569">
    <property type="entry name" value="Aldolase"/>
    <property type="match status" value="1"/>
</dbReference>
<reference evidence="6 7" key="1">
    <citation type="submission" date="2014-03" db="EMBL/GenBank/DDBJ databases">
        <title>Genomics of Bifidobacteria.</title>
        <authorList>
            <person name="Ventura M."/>
            <person name="Milani C."/>
            <person name="Lugli G.A."/>
        </authorList>
    </citation>
    <scope>NUCLEOTIDE SEQUENCE [LARGE SCALE GENOMIC DNA]</scope>
    <source>
        <strain evidence="6 7">LMG 10738</strain>
    </source>
</reference>
<keyword evidence="2" id="KW-0704">Schiff base</keyword>
<protein>
    <submittedName>
        <fullName evidence="6">Dihydrodipicolinate synthase family protein</fullName>
        <ecNumber evidence="6">4.3.3.7</ecNumber>
    </submittedName>
</protein>
<dbReference type="Proteomes" id="UP000029067">
    <property type="component" value="Unassembled WGS sequence"/>
</dbReference>
<evidence type="ECO:0000313" key="7">
    <source>
        <dbReference type="Proteomes" id="UP000029067"/>
    </source>
</evidence>
<dbReference type="GO" id="GO:0008840">
    <property type="term" value="F:4-hydroxy-tetrahydrodipicolinate synthase activity"/>
    <property type="evidence" value="ECO:0007669"/>
    <property type="project" value="UniProtKB-EC"/>
</dbReference>
<dbReference type="PROSITE" id="PS00666">
    <property type="entry name" value="DHDPS_2"/>
    <property type="match status" value="1"/>
</dbReference>
<dbReference type="InterPro" id="IPR002220">
    <property type="entry name" value="DapA-like"/>
</dbReference>
<dbReference type="RefSeq" id="WP_033515178.1">
    <property type="nucleotide sequence ID" value="NZ_JGYV01000001.1"/>
</dbReference>
<feature type="binding site" evidence="5">
    <location>
        <position position="209"/>
    </location>
    <ligand>
        <name>pyruvate</name>
        <dbReference type="ChEBI" id="CHEBI:15361"/>
    </ligand>
</feature>
<evidence type="ECO:0000256" key="3">
    <source>
        <dbReference type="PIRNR" id="PIRNR001365"/>
    </source>
</evidence>
<dbReference type="EC" id="4.3.3.7" evidence="6"/>
<dbReference type="PIRSF" id="PIRSF001365">
    <property type="entry name" value="DHDPS"/>
    <property type="match status" value="1"/>
</dbReference>
<dbReference type="OrthoDB" id="3175637at2"/>
<dbReference type="SMART" id="SM01130">
    <property type="entry name" value="DHDPS"/>
    <property type="match status" value="1"/>
</dbReference>
<evidence type="ECO:0000256" key="4">
    <source>
        <dbReference type="PIRSR" id="PIRSR001365-1"/>
    </source>
</evidence>
<comment type="similarity">
    <text evidence="3">Belongs to the DapA family.</text>
</comment>
<dbReference type="PANTHER" id="PTHR42849:SF1">
    <property type="entry name" value="N-ACETYLNEURAMINATE LYASE"/>
    <property type="match status" value="1"/>
</dbReference>
<evidence type="ECO:0000256" key="2">
    <source>
        <dbReference type="ARBA" id="ARBA00023270"/>
    </source>
</evidence>
<name>A0A087B3D4_9BIFI</name>
<dbReference type="GO" id="GO:0008747">
    <property type="term" value="F:N-acetylneuraminate lyase activity"/>
    <property type="evidence" value="ECO:0007669"/>
    <property type="project" value="TreeGrafter"/>
</dbReference>
<dbReference type="Pfam" id="PF00701">
    <property type="entry name" value="DHDPS"/>
    <property type="match status" value="1"/>
</dbReference>
<dbReference type="EMBL" id="JGYV01000001">
    <property type="protein sequence ID" value="KFI65534.1"/>
    <property type="molecule type" value="Genomic_DNA"/>
</dbReference>
<evidence type="ECO:0000256" key="1">
    <source>
        <dbReference type="ARBA" id="ARBA00023239"/>
    </source>
</evidence>
<sequence>MTKQFRGVIPPVVTPLTADRQLDRDSFVRSIDRMIDAGVDGLFVLGSSGEVVFSTDERRREIIEAAIEAVDGRVPVLVGCIDTETRRVIEHAKVAQELGADAIVATAPFYALGGMAEVERHFRLIHEAVGLPLFAYDIPVCVHTKLPGDMLVRLGLDGVLAGVKDSSGDDVAFRFLVDDNNKAGHPLTLLTGQEVVVDGAYMAGADGSVPGLGNVECTGYVRMWKAAEAGDWETVRKEQDKLSALMRIVTVTSGVAGFGAGVGAFKTALALLGVFDTNQMPDPVLPLQGANVEAVAEVLRACGLELARTPEEVTLATQ</sequence>
<dbReference type="GO" id="GO:0019262">
    <property type="term" value="P:N-acetylneuraminate catabolic process"/>
    <property type="evidence" value="ECO:0007669"/>
    <property type="project" value="TreeGrafter"/>
</dbReference>
<dbReference type="eggNOG" id="COG0329">
    <property type="taxonomic scope" value="Bacteria"/>
</dbReference>